<gene>
    <name evidence="8" type="ORF">BXP70_28645</name>
</gene>
<dbReference type="Pfam" id="PF08448">
    <property type="entry name" value="PAS_4"/>
    <property type="match status" value="3"/>
</dbReference>
<dbReference type="Gene3D" id="1.10.287.130">
    <property type="match status" value="1"/>
</dbReference>
<dbReference type="Proteomes" id="UP000194873">
    <property type="component" value="Unassembled WGS sequence"/>
</dbReference>
<dbReference type="InterPro" id="IPR000700">
    <property type="entry name" value="PAS-assoc_C"/>
</dbReference>
<feature type="domain" description="PAC" evidence="7">
    <location>
        <begin position="529"/>
        <end position="582"/>
    </location>
</feature>
<dbReference type="SMART" id="SM00091">
    <property type="entry name" value="PAS"/>
    <property type="match status" value="3"/>
</dbReference>
<dbReference type="InterPro" id="IPR052162">
    <property type="entry name" value="Sensor_kinase/Photoreceptor"/>
</dbReference>
<dbReference type="PROSITE" id="PS50113">
    <property type="entry name" value="PAC"/>
    <property type="match status" value="1"/>
</dbReference>
<dbReference type="InterPro" id="IPR003661">
    <property type="entry name" value="HisK_dim/P_dom"/>
</dbReference>
<name>A0A2C9ZTQ7_9BACT</name>
<dbReference type="InterPro" id="IPR000014">
    <property type="entry name" value="PAS"/>
</dbReference>
<dbReference type="PANTHER" id="PTHR43304:SF1">
    <property type="entry name" value="PAC DOMAIN-CONTAINING PROTEIN"/>
    <property type="match status" value="1"/>
</dbReference>
<protein>
    <recommendedName>
        <fullName evidence="2">histidine kinase</fullName>
        <ecNumber evidence="2">2.7.13.3</ecNumber>
    </recommendedName>
</protein>
<dbReference type="EC" id="2.7.13.3" evidence="2"/>
<dbReference type="OrthoDB" id="9766459at2"/>
<dbReference type="PROSITE" id="PS50109">
    <property type="entry name" value="HIS_KIN"/>
    <property type="match status" value="1"/>
</dbReference>
<dbReference type="InterPro" id="IPR036097">
    <property type="entry name" value="HisK_dim/P_sf"/>
</dbReference>
<dbReference type="SMART" id="SM00387">
    <property type="entry name" value="HATPase_c"/>
    <property type="match status" value="1"/>
</dbReference>
<dbReference type="CDD" id="cd00130">
    <property type="entry name" value="PAS"/>
    <property type="match status" value="1"/>
</dbReference>
<dbReference type="Gene3D" id="3.30.565.10">
    <property type="entry name" value="Histidine kinase-like ATPase, C-terminal domain"/>
    <property type="match status" value="1"/>
</dbReference>
<evidence type="ECO:0000259" key="7">
    <source>
        <dbReference type="PROSITE" id="PS50113"/>
    </source>
</evidence>
<dbReference type="InterPro" id="IPR003594">
    <property type="entry name" value="HATPase_dom"/>
</dbReference>
<feature type="domain" description="Histidine kinase" evidence="6">
    <location>
        <begin position="614"/>
        <end position="829"/>
    </location>
</feature>
<evidence type="ECO:0000313" key="9">
    <source>
        <dbReference type="Proteomes" id="UP000194873"/>
    </source>
</evidence>
<dbReference type="Pfam" id="PF02518">
    <property type="entry name" value="HATPase_c"/>
    <property type="match status" value="1"/>
</dbReference>
<dbReference type="SUPFAM" id="SSF47384">
    <property type="entry name" value="Homodimeric domain of signal transducing histidine kinase"/>
    <property type="match status" value="1"/>
</dbReference>
<evidence type="ECO:0000313" key="8">
    <source>
        <dbReference type="EMBL" id="OUJ67741.1"/>
    </source>
</evidence>
<dbReference type="PRINTS" id="PR00344">
    <property type="entry name" value="BCTRLSENSOR"/>
</dbReference>
<accession>A0A2C9ZTQ7</accession>
<proteinExistence type="predicted"/>
<dbReference type="AlphaFoldDB" id="A0A2C9ZTQ7"/>
<evidence type="ECO:0000256" key="4">
    <source>
        <dbReference type="ARBA" id="ARBA00022679"/>
    </source>
</evidence>
<keyword evidence="9" id="KW-1185">Reference proteome</keyword>
<keyword evidence="5" id="KW-0418">Kinase</keyword>
<dbReference type="Pfam" id="PF00512">
    <property type="entry name" value="HisKA"/>
    <property type="match status" value="1"/>
</dbReference>
<dbReference type="SMART" id="SM00388">
    <property type="entry name" value="HisKA"/>
    <property type="match status" value="1"/>
</dbReference>
<dbReference type="InterPro" id="IPR035965">
    <property type="entry name" value="PAS-like_dom_sf"/>
</dbReference>
<dbReference type="SUPFAM" id="SSF55874">
    <property type="entry name" value="ATPase domain of HSP90 chaperone/DNA topoisomerase II/histidine kinase"/>
    <property type="match status" value="1"/>
</dbReference>
<sequence>MLTPAASALLPGDGNFDYLLHHVLDVSLTGIQLLRPVYAPEEQTPVDFAFVYTNPAGLRISRVTEPLRGTILEHFPHTHAAGVLAYYQRAFATNEPLAYEVNYQADGLDNYLRFQARRSGEHLLVSFTDTSDQPRSAVEEALRASQQSEQLARAEAEAQQANLTRIFQQAPAAICVLDGPELTFALVNPLHQRLFPGRVLLGRPLREAMPDLWNHEGGRILRQVYATGVAHESPEIMVPMSRVENGPVEDIYFRNVSQPRFNAHGQVDGVLLFTFDSTEQVRARQQVEQLNQELETRAQARTHETLALQAELLAAAQRQVQTREAVYQVFEQTTVAVALLRGPHHRYEYVNSAYRSFAPHRRLVGGTIAEELPELNAQGFGALLDHVYQTGETYVGVELPFTPDPRLGEAPPTSYFNFTYQAYYEAGQMIGVTIIALDVTEQVLARREREARQGELQRIFQQAPVAIAVFRGPTHMIELANERQLAIWDKTREQALGKGLFELLPEVEGQGFKQIMAGVLATGQPYMGVDAPARFTRHGVTEEIFVSFVHQPLREADGHISGIVAVITDTTEQVRTRQQVQALNAELLAINEELHESNTQLTRTNIDLDNFIYTASHDLKAPITNIEGLLLALEHELPAAGRTGDVSQMLTMMQEAVERFRRTITHLTDLSRLQKEHNPDSNAVALAPVVDAVRLDLTPLLAHTHGQLTVTISESLTVTFAEKNLRSVVYNLLSNAFKYHHPDRLPDVHLRSWLADDYVVLEVQDNGLGLDLAQGQERLFAMFQRLHTHVEGTGVGLYMVKRIVENAGGRIEVSSQLGQGSTFRVYFPR</sequence>
<dbReference type="InterPro" id="IPR036890">
    <property type="entry name" value="HATPase_C_sf"/>
</dbReference>
<reference evidence="8 9" key="1">
    <citation type="submission" date="2017-01" db="EMBL/GenBank/DDBJ databases">
        <title>A new Hymenobacter.</title>
        <authorList>
            <person name="Liang Y."/>
            <person name="Feng F."/>
        </authorList>
    </citation>
    <scope>NUCLEOTIDE SEQUENCE [LARGE SCALE GENOMIC DNA]</scope>
    <source>
        <strain evidence="8">MIMBbqt21</strain>
    </source>
</reference>
<dbReference type="InterPro" id="IPR013656">
    <property type="entry name" value="PAS_4"/>
</dbReference>
<dbReference type="RefSeq" id="WP_086597538.1">
    <property type="nucleotide sequence ID" value="NZ_MTSE01000067.1"/>
</dbReference>
<organism evidence="8 9">
    <name type="scientific">Hymenobacter crusticola</name>
    <dbReference type="NCBI Taxonomy" id="1770526"/>
    <lineage>
        <taxon>Bacteria</taxon>
        <taxon>Pseudomonadati</taxon>
        <taxon>Bacteroidota</taxon>
        <taxon>Cytophagia</taxon>
        <taxon>Cytophagales</taxon>
        <taxon>Hymenobacteraceae</taxon>
        <taxon>Hymenobacter</taxon>
    </lineage>
</organism>
<dbReference type="CDD" id="cd00082">
    <property type="entry name" value="HisKA"/>
    <property type="match status" value="1"/>
</dbReference>
<evidence type="ECO:0000256" key="2">
    <source>
        <dbReference type="ARBA" id="ARBA00012438"/>
    </source>
</evidence>
<comment type="caution">
    <text evidence="8">The sequence shown here is derived from an EMBL/GenBank/DDBJ whole genome shotgun (WGS) entry which is preliminary data.</text>
</comment>
<keyword evidence="4" id="KW-0808">Transferase</keyword>
<evidence type="ECO:0000256" key="5">
    <source>
        <dbReference type="ARBA" id="ARBA00022777"/>
    </source>
</evidence>
<keyword evidence="3" id="KW-0597">Phosphoprotein</keyword>
<evidence type="ECO:0000256" key="1">
    <source>
        <dbReference type="ARBA" id="ARBA00000085"/>
    </source>
</evidence>
<dbReference type="Gene3D" id="3.30.450.20">
    <property type="entry name" value="PAS domain"/>
    <property type="match status" value="4"/>
</dbReference>
<comment type="catalytic activity">
    <reaction evidence="1">
        <text>ATP + protein L-histidine = ADP + protein N-phospho-L-histidine.</text>
        <dbReference type="EC" id="2.7.13.3"/>
    </reaction>
</comment>
<dbReference type="GO" id="GO:0000155">
    <property type="term" value="F:phosphorelay sensor kinase activity"/>
    <property type="evidence" value="ECO:0007669"/>
    <property type="project" value="InterPro"/>
</dbReference>
<evidence type="ECO:0000259" key="6">
    <source>
        <dbReference type="PROSITE" id="PS50109"/>
    </source>
</evidence>
<dbReference type="EMBL" id="MTSE01000067">
    <property type="protein sequence ID" value="OUJ67741.1"/>
    <property type="molecule type" value="Genomic_DNA"/>
</dbReference>
<evidence type="ECO:0000256" key="3">
    <source>
        <dbReference type="ARBA" id="ARBA00022553"/>
    </source>
</evidence>
<dbReference type="PANTHER" id="PTHR43304">
    <property type="entry name" value="PHYTOCHROME-LIKE PROTEIN CPH1"/>
    <property type="match status" value="1"/>
</dbReference>
<dbReference type="InterPro" id="IPR005467">
    <property type="entry name" value="His_kinase_dom"/>
</dbReference>
<dbReference type="InterPro" id="IPR004358">
    <property type="entry name" value="Sig_transdc_His_kin-like_C"/>
</dbReference>
<dbReference type="SUPFAM" id="SSF55785">
    <property type="entry name" value="PYP-like sensor domain (PAS domain)"/>
    <property type="match status" value="2"/>
</dbReference>
<dbReference type="NCBIfam" id="TIGR00229">
    <property type="entry name" value="sensory_box"/>
    <property type="match status" value="1"/>
</dbReference>